<keyword evidence="2" id="KW-1185">Reference proteome</keyword>
<dbReference type="AlphaFoldDB" id="A0A5B0ME72"/>
<gene>
    <name evidence="1" type="ORF">PGT21_003206</name>
</gene>
<evidence type="ECO:0000313" key="2">
    <source>
        <dbReference type="Proteomes" id="UP000324748"/>
    </source>
</evidence>
<organism evidence="1 2">
    <name type="scientific">Puccinia graminis f. sp. tritici</name>
    <dbReference type="NCBI Taxonomy" id="56615"/>
    <lineage>
        <taxon>Eukaryota</taxon>
        <taxon>Fungi</taxon>
        <taxon>Dikarya</taxon>
        <taxon>Basidiomycota</taxon>
        <taxon>Pucciniomycotina</taxon>
        <taxon>Pucciniomycetes</taxon>
        <taxon>Pucciniales</taxon>
        <taxon>Pucciniaceae</taxon>
        <taxon>Puccinia</taxon>
    </lineage>
</organism>
<dbReference type="Proteomes" id="UP000324748">
    <property type="component" value="Unassembled WGS sequence"/>
</dbReference>
<protein>
    <submittedName>
        <fullName evidence="1">Uncharacterized protein</fullName>
    </submittedName>
</protein>
<proteinExistence type="predicted"/>
<comment type="caution">
    <text evidence="1">The sequence shown here is derived from an EMBL/GenBank/DDBJ whole genome shotgun (WGS) entry which is preliminary data.</text>
</comment>
<reference evidence="1 2" key="1">
    <citation type="submission" date="2019-05" db="EMBL/GenBank/DDBJ databases">
        <title>Emergence of the Ug99 lineage of the wheat stem rust pathogen through somatic hybridization.</title>
        <authorList>
            <person name="Li F."/>
            <person name="Upadhyaya N.M."/>
            <person name="Sperschneider J."/>
            <person name="Matny O."/>
            <person name="Nguyen-Phuc H."/>
            <person name="Mago R."/>
            <person name="Raley C."/>
            <person name="Miller M.E."/>
            <person name="Silverstein K.A.T."/>
            <person name="Henningsen E."/>
            <person name="Hirsch C.D."/>
            <person name="Visser B."/>
            <person name="Pretorius Z.A."/>
            <person name="Steffenson B.J."/>
            <person name="Schwessinger B."/>
            <person name="Dodds P.N."/>
            <person name="Figueroa M."/>
        </authorList>
    </citation>
    <scope>NUCLEOTIDE SEQUENCE [LARGE SCALE GENOMIC DNA]</scope>
    <source>
        <strain evidence="1">21-0</strain>
    </source>
</reference>
<name>A0A5B0ME72_PUCGR</name>
<dbReference type="EMBL" id="VSWC01000157">
    <property type="protein sequence ID" value="KAA1074378.1"/>
    <property type="molecule type" value="Genomic_DNA"/>
</dbReference>
<sequence length="132" mass="14702">MVLSGRLPVDLEALPDPDLESQIPDISRLAFPSSAIPRSSGPSPKACQRCSSTLIISISAVLIMNNFNNLVIQLHSRSGQQDRSIRFQQRSIRLWFEQVAARRHREEDEATALLVSMAFAGGPIQQLRTYLT</sequence>
<evidence type="ECO:0000313" key="1">
    <source>
        <dbReference type="EMBL" id="KAA1074378.1"/>
    </source>
</evidence>
<accession>A0A5B0ME72</accession>